<dbReference type="EMBL" id="BIMW01000145">
    <property type="protein sequence ID" value="GCE95715.1"/>
    <property type="molecule type" value="Genomic_DNA"/>
</dbReference>
<dbReference type="SUPFAM" id="SSF47323">
    <property type="entry name" value="Anticodon-binding domain of a subclass of class I aminoacyl-tRNA synthetases"/>
    <property type="match status" value="1"/>
</dbReference>
<evidence type="ECO:0000256" key="5">
    <source>
        <dbReference type="ARBA" id="ARBA00022598"/>
    </source>
</evidence>
<feature type="binding site" evidence="13">
    <location>
        <position position="29"/>
    </location>
    <ligand>
        <name>Zn(2+)</name>
        <dbReference type="ChEBI" id="CHEBI:29105"/>
    </ligand>
</feature>
<evidence type="ECO:0000313" key="16">
    <source>
        <dbReference type="Proteomes" id="UP000326169"/>
    </source>
</evidence>
<dbReference type="EC" id="6.1.1.16" evidence="13"/>
<comment type="subcellular location">
    <subcellularLocation>
        <location evidence="1 13">Cytoplasm</location>
    </subcellularLocation>
</comment>
<dbReference type="GeneID" id="301684557"/>
<evidence type="ECO:0000313" key="15">
    <source>
        <dbReference type="EMBL" id="GCE95715.1"/>
    </source>
</evidence>
<dbReference type="Pfam" id="PF01406">
    <property type="entry name" value="tRNA-synt_1e"/>
    <property type="match status" value="1"/>
</dbReference>
<evidence type="ECO:0000256" key="7">
    <source>
        <dbReference type="ARBA" id="ARBA00022741"/>
    </source>
</evidence>
<keyword evidence="8 13" id="KW-0862">Zinc</keyword>
<feature type="short sequence motif" description="'KMSKS' region" evidence="13">
    <location>
        <begin position="272"/>
        <end position="276"/>
    </location>
</feature>
<comment type="similarity">
    <text evidence="2 13">Belongs to the class-I aminoacyl-tRNA synthetase family.</text>
</comment>
<feature type="binding site" evidence="13">
    <location>
        <position position="240"/>
    </location>
    <ligand>
        <name>Zn(2+)</name>
        <dbReference type="ChEBI" id="CHEBI:29105"/>
    </ligand>
</feature>
<keyword evidence="4 13" id="KW-0963">Cytoplasm</keyword>
<dbReference type="CDD" id="cd00672">
    <property type="entry name" value="CysRS_core"/>
    <property type="match status" value="1"/>
</dbReference>
<evidence type="ECO:0000256" key="6">
    <source>
        <dbReference type="ARBA" id="ARBA00022723"/>
    </source>
</evidence>
<evidence type="ECO:0000256" key="8">
    <source>
        <dbReference type="ARBA" id="ARBA00022833"/>
    </source>
</evidence>
<dbReference type="PANTHER" id="PTHR10890:SF3">
    <property type="entry name" value="CYSTEINE--TRNA LIGASE, CYTOPLASMIC"/>
    <property type="match status" value="1"/>
</dbReference>
<feature type="binding site" evidence="13">
    <location>
        <position position="215"/>
    </location>
    <ligand>
        <name>Zn(2+)</name>
        <dbReference type="ChEBI" id="CHEBI:29105"/>
    </ligand>
</feature>
<evidence type="ECO:0000256" key="3">
    <source>
        <dbReference type="ARBA" id="ARBA00011245"/>
    </source>
</evidence>
<dbReference type="PRINTS" id="PR00983">
    <property type="entry name" value="TRNASYNTHCYS"/>
</dbReference>
<dbReference type="HAMAP" id="MF_00041">
    <property type="entry name" value="Cys_tRNA_synth"/>
    <property type="match status" value="1"/>
</dbReference>
<dbReference type="Proteomes" id="UP000326169">
    <property type="component" value="Unassembled WGS sequence"/>
</dbReference>
<evidence type="ECO:0000256" key="10">
    <source>
        <dbReference type="ARBA" id="ARBA00022917"/>
    </source>
</evidence>
<feature type="binding site" evidence="13">
    <location>
        <position position="275"/>
    </location>
    <ligand>
        <name>ATP</name>
        <dbReference type="ChEBI" id="CHEBI:30616"/>
    </ligand>
</feature>
<name>A0A5M3TBG5_LIMPL</name>
<protein>
    <recommendedName>
        <fullName evidence="13">Cysteine--tRNA ligase</fullName>
        <ecNumber evidence="13">6.1.1.16</ecNumber>
    </recommendedName>
    <alternativeName>
        <fullName evidence="13">Cysteinyl-tRNA synthetase</fullName>
        <shortName evidence="13">CysRS</shortName>
    </alternativeName>
</protein>
<comment type="catalytic activity">
    <reaction evidence="12 13">
        <text>tRNA(Cys) + L-cysteine + ATP = L-cysteinyl-tRNA(Cys) + AMP + diphosphate</text>
        <dbReference type="Rhea" id="RHEA:17773"/>
        <dbReference type="Rhea" id="RHEA-COMP:9661"/>
        <dbReference type="Rhea" id="RHEA-COMP:9679"/>
        <dbReference type="ChEBI" id="CHEBI:30616"/>
        <dbReference type="ChEBI" id="CHEBI:33019"/>
        <dbReference type="ChEBI" id="CHEBI:35235"/>
        <dbReference type="ChEBI" id="CHEBI:78442"/>
        <dbReference type="ChEBI" id="CHEBI:78517"/>
        <dbReference type="ChEBI" id="CHEBI:456215"/>
        <dbReference type="EC" id="6.1.1.16"/>
    </reaction>
</comment>
<dbReference type="InterPro" id="IPR009080">
    <property type="entry name" value="tRNAsynth_Ia_anticodon-bd"/>
</dbReference>
<comment type="caution">
    <text evidence="15">The sequence shown here is derived from an EMBL/GenBank/DDBJ whole genome shotgun (WGS) entry which is preliminary data.</text>
</comment>
<dbReference type="InterPro" id="IPR024909">
    <property type="entry name" value="Cys-tRNA/MSH_ligase"/>
</dbReference>
<evidence type="ECO:0000259" key="14">
    <source>
        <dbReference type="SMART" id="SM00840"/>
    </source>
</evidence>
<accession>A0A5M3TBG5</accession>
<keyword evidence="10 13" id="KW-0648">Protein biosynthesis</keyword>
<dbReference type="InterPro" id="IPR056411">
    <property type="entry name" value="CysS_C"/>
</dbReference>
<reference evidence="15 16" key="1">
    <citation type="journal article" date="2019" name="J Genomics">
        <title>The Draft Genome of a Hydrogen-producing Cyanobacterium, Arthrospira platensis NIES-46.</title>
        <authorList>
            <person name="Suzuki S."/>
            <person name="Yamaguchi H."/>
            <person name="Kawachi M."/>
        </authorList>
    </citation>
    <scope>NUCLEOTIDE SEQUENCE [LARGE SCALE GENOMIC DNA]</scope>
    <source>
        <strain evidence="15 16">NIES-46</strain>
    </source>
</reference>
<keyword evidence="6 13" id="KW-0479">Metal-binding</keyword>
<dbReference type="Pfam" id="PF23493">
    <property type="entry name" value="CysS_C"/>
    <property type="match status" value="1"/>
</dbReference>
<organism evidence="15 16">
    <name type="scientific">Limnospira platensis NIES-46</name>
    <dbReference type="NCBI Taxonomy" id="1236695"/>
    <lineage>
        <taxon>Bacteria</taxon>
        <taxon>Bacillati</taxon>
        <taxon>Cyanobacteriota</taxon>
        <taxon>Cyanophyceae</taxon>
        <taxon>Oscillatoriophycideae</taxon>
        <taxon>Oscillatoriales</taxon>
        <taxon>Sirenicapillariaceae</taxon>
        <taxon>Limnospira</taxon>
    </lineage>
</organism>
<keyword evidence="5 13" id="KW-0436">Ligase</keyword>
<evidence type="ECO:0000256" key="13">
    <source>
        <dbReference type="HAMAP-Rule" id="MF_00041"/>
    </source>
</evidence>
<keyword evidence="7 13" id="KW-0547">Nucleotide-binding</keyword>
<dbReference type="InterPro" id="IPR015803">
    <property type="entry name" value="Cys-tRNA-ligase"/>
</dbReference>
<dbReference type="InterPro" id="IPR032678">
    <property type="entry name" value="tRNA-synt_1_cat_dom"/>
</dbReference>
<evidence type="ECO:0000256" key="4">
    <source>
        <dbReference type="ARBA" id="ARBA00022490"/>
    </source>
</evidence>
<dbReference type="Gene3D" id="1.20.120.1910">
    <property type="entry name" value="Cysteine-tRNA ligase, C-terminal anti-codon recognition domain"/>
    <property type="match status" value="1"/>
</dbReference>
<keyword evidence="11 13" id="KW-0030">Aminoacyl-tRNA synthetase</keyword>
<gene>
    <name evidence="13 15" type="primary">cysS</name>
    <name evidence="15" type="ORF">NIES46_37810</name>
</gene>
<evidence type="ECO:0000256" key="9">
    <source>
        <dbReference type="ARBA" id="ARBA00022840"/>
    </source>
</evidence>
<dbReference type="RefSeq" id="WP_006618270.1">
    <property type="nucleotide sequence ID" value="NZ_BIMW01000145.1"/>
</dbReference>
<proteinExistence type="inferred from homology"/>
<dbReference type="NCBIfam" id="TIGR00435">
    <property type="entry name" value="cysS"/>
    <property type="match status" value="1"/>
</dbReference>
<comment type="subunit">
    <text evidence="3 13">Monomer.</text>
</comment>
<feature type="short sequence motif" description="'HIGH' region" evidence="13">
    <location>
        <begin position="31"/>
        <end position="41"/>
    </location>
</feature>
<dbReference type="SUPFAM" id="SSF52374">
    <property type="entry name" value="Nucleotidylyl transferase"/>
    <property type="match status" value="1"/>
</dbReference>
<feature type="binding site" evidence="13">
    <location>
        <position position="244"/>
    </location>
    <ligand>
        <name>Zn(2+)</name>
        <dbReference type="ChEBI" id="CHEBI:29105"/>
    </ligand>
</feature>
<keyword evidence="9 13" id="KW-0067">ATP-binding</keyword>
<keyword evidence="16" id="KW-1185">Reference proteome</keyword>
<comment type="cofactor">
    <cofactor evidence="13">
        <name>Zn(2+)</name>
        <dbReference type="ChEBI" id="CHEBI:29105"/>
    </cofactor>
    <text evidence="13">Binds 1 zinc ion per subunit.</text>
</comment>
<evidence type="ECO:0000256" key="11">
    <source>
        <dbReference type="ARBA" id="ARBA00023146"/>
    </source>
</evidence>
<dbReference type="Pfam" id="PF09190">
    <property type="entry name" value="DALR_2"/>
    <property type="match status" value="1"/>
</dbReference>
<sequence>MVLKIYNTQTRQKETFTTLEPGKVKMYCCGVTVYDYCHLGHARSYTTWDVVRRYLEWSGYEVNYVQNFTDIDDKILNRAKEHDSTMEEVSQRFIDAYFEDLRRLNVRDANAYPRVTDHIQEIHQLIDTLTATGHAYAVDGDVYYNVGHFPDYGKLSRRQLEDLQMGASGRVAVADPETLKKKNPADFALWKAAKPGEPAWDSPWGPGRPGWHIECSAMVRQLLGETIDIHGGGGDLVFPHHENEIAQSEAATGKTLARYWMHNGMVTVGGEKMSKSLGNFTTIRELLDRPVDPMVVRLFILQGHYRKPLDFTDEAIASANNGWETLKDGLLFAQQYGAPLGWSDDSSPGKYDTTEDALQRFRVAMDDDFNTPGGLAVLFELAKELRRQGNLLAHEGKTDTQSDRIYAIWKTLVELAGVFGLEAVTQAQPPAATQGISDAEIEDLVKQRQSARKAKNYAEGDRIRDQLQASGVTLIDRPGGETLWRR</sequence>
<evidence type="ECO:0000256" key="1">
    <source>
        <dbReference type="ARBA" id="ARBA00004496"/>
    </source>
</evidence>
<evidence type="ECO:0000256" key="12">
    <source>
        <dbReference type="ARBA" id="ARBA00047398"/>
    </source>
</evidence>
<dbReference type="InterPro" id="IPR014729">
    <property type="entry name" value="Rossmann-like_a/b/a_fold"/>
</dbReference>
<evidence type="ECO:0000256" key="2">
    <source>
        <dbReference type="ARBA" id="ARBA00005594"/>
    </source>
</evidence>
<dbReference type="PANTHER" id="PTHR10890">
    <property type="entry name" value="CYSTEINYL-TRNA SYNTHETASE"/>
    <property type="match status" value="1"/>
</dbReference>
<dbReference type="SMART" id="SM00840">
    <property type="entry name" value="DALR_2"/>
    <property type="match status" value="1"/>
</dbReference>
<dbReference type="Gene3D" id="3.40.50.620">
    <property type="entry name" value="HUPs"/>
    <property type="match status" value="1"/>
</dbReference>
<feature type="domain" description="Cysteinyl-tRNA synthetase class Ia DALR" evidence="14">
    <location>
        <begin position="360"/>
        <end position="425"/>
    </location>
</feature>
<dbReference type="InterPro" id="IPR015273">
    <property type="entry name" value="Cys-tRNA-synt_Ia_DALR"/>
</dbReference>